<dbReference type="InterPro" id="IPR006578">
    <property type="entry name" value="MADF-dom"/>
</dbReference>
<proteinExistence type="predicted"/>
<comment type="caution">
    <text evidence="2">The sequence shown here is derived from an EMBL/GenBank/DDBJ whole genome shotgun (WGS) entry which is preliminary data.</text>
</comment>
<dbReference type="InterPro" id="IPR039353">
    <property type="entry name" value="TF_Adf1"/>
</dbReference>
<dbReference type="PROSITE" id="PS51029">
    <property type="entry name" value="MADF"/>
    <property type="match status" value="1"/>
</dbReference>
<accession>A0AAE1TKX3</accession>
<protein>
    <recommendedName>
        <fullName evidence="1">MADF domain-containing protein</fullName>
    </recommendedName>
</protein>
<dbReference type="SMART" id="SM00595">
    <property type="entry name" value="MADF"/>
    <property type="match status" value="1"/>
</dbReference>
<organism evidence="2 3">
    <name type="scientific">Petrolisthes manimaculis</name>
    <dbReference type="NCBI Taxonomy" id="1843537"/>
    <lineage>
        <taxon>Eukaryota</taxon>
        <taxon>Metazoa</taxon>
        <taxon>Ecdysozoa</taxon>
        <taxon>Arthropoda</taxon>
        <taxon>Crustacea</taxon>
        <taxon>Multicrustacea</taxon>
        <taxon>Malacostraca</taxon>
        <taxon>Eumalacostraca</taxon>
        <taxon>Eucarida</taxon>
        <taxon>Decapoda</taxon>
        <taxon>Pleocyemata</taxon>
        <taxon>Anomura</taxon>
        <taxon>Galatheoidea</taxon>
        <taxon>Porcellanidae</taxon>
        <taxon>Petrolisthes</taxon>
    </lineage>
</organism>
<evidence type="ECO:0000259" key="1">
    <source>
        <dbReference type="PROSITE" id="PS51029"/>
    </source>
</evidence>
<keyword evidence="3" id="KW-1185">Reference proteome</keyword>
<dbReference type="AlphaFoldDB" id="A0AAE1TKX3"/>
<sequence length="287" mass="33003">MDPENLQKPWSTEAILDLLDKVRRHEVLWKIKHPQYHKKSMKRSIFDQICKELKMEHPDLYLMTTDDVIGKFAYLRGHFQKQLRKISSPSVSGRKRSSRWEYFQACSFLRPVYENCKSEATFQLPDANDGRVMYDRSLELRLATQDNLLVGSLDPTGGNIAPGNSNLATVAQNGNVSPSTMYASLAMSTSPHSCTTSPPNKKKRKEQDTLEHLNQKIMLLLDAVNAARSAHSQAKPYRFDPATESVMSVMANIPDSFQHLKNEFTEKVLFLSAEVMQKYYRERRDNW</sequence>
<name>A0AAE1TKX3_9EUCA</name>
<dbReference type="PANTHER" id="PTHR12243">
    <property type="entry name" value="MADF DOMAIN TRANSCRIPTION FACTOR"/>
    <property type="match status" value="1"/>
</dbReference>
<dbReference type="Proteomes" id="UP001292094">
    <property type="component" value="Unassembled WGS sequence"/>
</dbReference>
<reference evidence="2" key="1">
    <citation type="submission" date="2023-11" db="EMBL/GenBank/DDBJ databases">
        <title>Genome assemblies of two species of porcelain crab, Petrolisthes cinctipes and Petrolisthes manimaculis (Anomura: Porcellanidae).</title>
        <authorList>
            <person name="Angst P."/>
        </authorList>
    </citation>
    <scope>NUCLEOTIDE SEQUENCE</scope>
    <source>
        <strain evidence="2">PB745_02</strain>
        <tissue evidence="2">Gill</tissue>
    </source>
</reference>
<dbReference type="PANTHER" id="PTHR12243:SF67">
    <property type="entry name" value="COREPRESSOR OF PANGOLIN, ISOFORM A-RELATED"/>
    <property type="match status" value="1"/>
</dbReference>
<gene>
    <name evidence="2" type="ORF">Pmani_037974</name>
</gene>
<dbReference type="Pfam" id="PF10545">
    <property type="entry name" value="MADF_DNA_bdg"/>
    <property type="match status" value="1"/>
</dbReference>
<evidence type="ECO:0000313" key="3">
    <source>
        <dbReference type="Proteomes" id="UP001292094"/>
    </source>
</evidence>
<evidence type="ECO:0000313" key="2">
    <source>
        <dbReference type="EMBL" id="KAK4289037.1"/>
    </source>
</evidence>
<dbReference type="EMBL" id="JAWZYT010006014">
    <property type="protein sequence ID" value="KAK4289037.1"/>
    <property type="molecule type" value="Genomic_DNA"/>
</dbReference>
<feature type="domain" description="MADF" evidence="1">
    <location>
        <begin position="17"/>
        <end position="114"/>
    </location>
</feature>